<organism evidence="1">
    <name type="scientific">Cladocopium goreaui</name>
    <dbReference type="NCBI Taxonomy" id="2562237"/>
    <lineage>
        <taxon>Eukaryota</taxon>
        <taxon>Sar</taxon>
        <taxon>Alveolata</taxon>
        <taxon>Dinophyceae</taxon>
        <taxon>Suessiales</taxon>
        <taxon>Symbiodiniaceae</taxon>
        <taxon>Cladocopium</taxon>
    </lineage>
</organism>
<gene>
    <name evidence="1" type="ORF">C1SCF055_LOCUS7375</name>
</gene>
<evidence type="ECO:0000313" key="2">
    <source>
        <dbReference type="EMBL" id="CAL1132799.1"/>
    </source>
</evidence>
<accession>A0A9P1BTY5</accession>
<dbReference type="EMBL" id="CAMXCT030000483">
    <property type="protein sequence ID" value="CAL4766736.1"/>
    <property type="molecule type" value="Genomic_DNA"/>
</dbReference>
<keyword evidence="3" id="KW-1185">Reference proteome</keyword>
<evidence type="ECO:0000313" key="1">
    <source>
        <dbReference type="EMBL" id="CAI3979424.1"/>
    </source>
</evidence>
<proteinExistence type="predicted"/>
<reference evidence="1" key="1">
    <citation type="submission" date="2022-10" db="EMBL/GenBank/DDBJ databases">
        <authorList>
            <person name="Chen Y."/>
            <person name="Dougan E. K."/>
            <person name="Chan C."/>
            <person name="Rhodes N."/>
            <person name="Thang M."/>
        </authorList>
    </citation>
    <scope>NUCLEOTIDE SEQUENCE</scope>
</reference>
<evidence type="ECO:0000313" key="3">
    <source>
        <dbReference type="Proteomes" id="UP001152797"/>
    </source>
</evidence>
<comment type="caution">
    <text evidence="1">The sequence shown here is derived from an EMBL/GenBank/DDBJ whole genome shotgun (WGS) entry which is preliminary data.</text>
</comment>
<reference evidence="2" key="2">
    <citation type="submission" date="2024-04" db="EMBL/GenBank/DDBJ databases">
        <authorList>
            <person name="Chen Y."/>
            <person name="Shah S."/>
            <person name="Dougan E. K."/>
            <person name="Thang M."/>
            <person name="Chan C."/>
        </authorList>
    </citation>
    <scope>NUCLEOTIDE SEQUENCE [LARGE SCALE GENOMIC DNA]</scope>
</reference>
<dbReference type="EMBL" id="CAMXCT020000483">
    <property type="protein sequence ID" value="CAL1132799.1"/>
    <property type="molecule type" value="Genomic_DNA"/>
</dbReference>
<dbReference type="EMBL" id="CAMXCT010000483">
    <property type="protein sequence ID" value="CAI3979424.1"/>
    <property type="molecule type" value="Genomic_DNA"/>
</dbReference>
<protein>
    <submittedName>
        <fullName evidence="1">Uncharacterized protein</fullName>
    </submittedName>
</protein>
<dbReference type="AlphaFoldDB" id="A0A9P1BTY5"/>
<name>A0A9P1BTY5_9DINO</name>
<sequence length="119" mass="12745">MVKMPHAAIYDSAERFCCLIAREVGRAGSRKGTVISLNSRMQSCCLFQGFQCLLAKTPGARQDSGRPQWHWDKLRYPSSIGLLTLATDRGSSACAPNQTIGSTAESLAADGFAGTDCVT</sequence>
<dbReference type="Proteomes" id="UP001152797">
    <property type="component" value="Unassembled WGS sequence"/>
</dbReference>